<dbReference type="PANTHER" id="PTHR31793">
    <property type="entry name" value="4-HYDROXYBENZOYL-COA THIOESTERASE FAMILY MEMBER"/>
    <property type="match status" value="1"/>
</dbReference>
<protein>
    <submittedName>
        <fullName evidence="4">Acyl-CoA thioesterase</fullName>
    </submittedName>
</protein>
<keyword evidence="5" id="KW-1185">Reference proteome</keyword>
<dbReference type="EMBL" id="BNAS01000012">
    <property type="protein sequence ID" value="GHH80309.1"/>
    <property type="molecule type" value="Genomic_DNA"/>
</dbReference>
<dbReference type="CDD" id="cd00586">
    <property type="entry name" value="4HBT"/>
    <property type="match status" value="1"/>
</dbReference>
<comment type="caution">
    <text evidence="4">The sequence shown here is derived from an EMBL/GenBank/DDBJ whole genome shotgun (WGS) entry which is preliminary data.</text>
</comment>
<sequence length="123" mass="13591">MSQHSEPVRVEFADTDAGGRIHHTAALRWAERAEHQLLRSLGWSEVARFPRRRLEVDFLAPLRFGDEVVVEIAATAIGRTSVTYGWRVLKDGVTCIEGTTTCVHVDDDGLPCPVPAELRAALS</sequence>
<evidence type="ECO:0000256" key="2">
    <source>
        <dbReference type="ARBA" id="ARBA00022801"/>
    </source>
</evidence>
<dbReference type="Proteomes" id="UP000627369">
    <property type="component" value="Unassembled WGS sequence"/>
</dbReference>
<dbReference type="InterPro" id="IPR006683">
    <property type="entry name" value="Thioestr_dom"/>
</dbReference>
<dbReference type="AlphaFoldDB" id="A0A919GAD4"/>
<dbReference type="InterPro" id="IPR029069">
    <property type="entry name" value="HotDog_dom_sf"/>
</dbReference>
<dbReference type="GO" id="GO:0047617">
    <property type="term" value="F:fatty acyl-CoA hydrolase activity"/>
    <property type="evidence" value="ECO:0007669"/>
    <property type="project" value="TreeGrafter"/>
</dbReference>
<dbReference type="PIRSF" id="PIRSF003230">
    <property type="entry name" value="YbgC"/>
    <property type="match status" value="1"/>
</dbReference>
<dbReference type="PANTHER" id="PTHR31793:SF37">
    <property type="entry name" value="ACYL-COA THIOESTER HYDROLASE YBGC"/>
    <property type="match status" value="1"/>
</dbReference>
<reference evidence="4" key="1">
    <citation type="journal article" date="2014" name="Int. J. Syst. Evol. Microbiol.">
        <title>Complete genome sequence of Corynebacterium casei LMG S-19264T (=DSM 44701T), isolated from a smear-ripened cheese.</title>
        <authorList>
            <consortium name="US DOE Joint Genome Institute (JGI-PGF)"/>
            <person name="Walter F."/>
            <person name="Albersmeier A."/>
            <person name="Kalinowski J."/>
            <person name="Ruckert C."/>
        </authorList>
    </citation>
    <scope>NUCLEOTIDE SEQUENCE</scope>
    <source>
        <strain evidence="4">CGMCC 4.7398</strain>
    </source>
</reference>
<evidence type="ECO:0000256" key="1">
    <source>
        <dbReference type="ARBA" id="ARBA00005953"/>
    </source>
</evidence>
<organism evidence="4 5">
    <name type="scientific">Promicromonospora soli</name>
    <dbReference type="NCBI Taxonomy" id="2035533"/>
    <lineage>
        <taxon>Bacteria</taxon>
        <taxon>Bacillati</taxon>
        <taxon>Actinomycetota</taxon>
        <taxon>Actinomycetes</taxon>
        <taxon>Micrococcales</taxon>
        <taxon>Promicromonosporaceae</taxon>
        <taxon>Promicromonospora</taxon>
    </lineage>
</organism>
<feature type="domain" description="Thioesterase" evidence="3">
    <location>
        <begin position="18"/>
        <end position="92"/>
    </location>
</feature>
<dbReference type="Pfam" id="PF03061">
    <property type="entry name" value="4HBT"/>
    <property type="match status" value="1"/>
</dbReference>
<dbReference type="InterPro" id="IPR050563">
    <property type="entry name" value="4-hydroxybenzoyl-CoA_TE"/>
</dbReference>
<reference evidence="4" key="2">
    <citation type="submission" date="2020-09" db="EMBL/GenBank/DDBJ databases">
        <authorList>
            <person name="Sun Q."/>
            <person name="Zhou Y."/>
        </authorList>
    </citation>
    <scope>NUCLEOTIDE SEQUENCE</scope>
    <source>
        <strain evidence="4">CGMCC 4.7398</strain>
    </source>
</reference>
<dbReference type="Gene3D" id="3.10.129.10">
    <property type="entry name" value="Hotdog Thioesterase"/>
    <property type="match status" value="1"/>
</dbReference>
<dbReference type="RefSeq" id="WP_189671847.1">
    <property type="nucleotide sequence ID" value="NZ_BNAS01000012.1"/>
</dbReference>
<keyword evidence="2" id="KW-0378">Hydrolase</keyword>
<comment type="similarity">
    <text evidence="1">Belongs to the 4-hydroxybenzoyl-CoA thioesterase family.</text>
</comment>
<dbReference type="SUPFAM" id="SSF54637">
    <property type="entry name" value="Thioesterase/thiol ester dehydrase-isomerase"/>
    <property type="match status" value="1"/>
</dbReference>
<dbReference type="InterPro" id="IPR006684">
    <property type="entry name" value="YbgC/YbaW"/>
</dbReference>
<evidence type="ECO:0000259" key="3">
    <source>
        <dbReference type="Pfam" id="PF03061"/>
    </source>
</evidence>
<accession>A0A919GAD4</accession>
<gene>
    <name evidence="4" type="ORF">GCM10017772_48120</name>
</gene>
<evidence type="ECO:0000313" key="4">
    <source>
        <dbReference type="EMBL" id="GHH80309.1"/>
    </source>
</evidence>
<name>A0A919GAD4_9MICO</name>
<proteinExistence type="inferred from homology"/>
<evidence type="ECO:0000313" key="5">
    <source>
        <dbReference type="Proteomes" id="UP000627369"/>
    </source>
</evidence>